<dbReference type="EMBL" id="JADXDR010000007">
    <property type="protein sequence ID" value="KAI7846200.1"/>
    <property type="molecule type" value="Genomic_DNA"/>
</dbReference>
<dbReference type="AlphaFoldDB" id="A0AAD5H9M4"/>
<evidence type="ECO:0000313" key="2">
    <source>
        <dbReference type="Proteomes" id="UP001205105"/>
    </source>
</evidence>
<name>A0AAD5H9M4_9CHLO</name>
<comment type="caution">
    <text evidence="1">The sequence shown here is derived from an EMBL/GenBank/DDBJ whole genome shotgun (WGS) entry which is preliminary data.</text>
</comment>
<reference evidence="1" key="1">
    <citation type="submission" date="2020-11" db="EMBL/GenBank/DDBJ databases">
        <title>Chlorella ohadii genome sequencing and assembly.</title>
        <authorList>
            <person name="Murik O."/>
            <person name="Treves H."/>
            <person name="Kedem I."/>
            <person name="Shotland Y."/>
            <person name="Kaplan A."/>
        </authorList>
    </citation>
    <scope>NUCLEOTIDE SEQUENCE</scope>
    <source>
        <strain evidence="1">1</strain>
    </source>
</reference>
<organism evidence="1 2">
    <name type="scientific">Chlorella ohadii</name>
    <dbReference type="NCBI Taxonomy" id="2649997"/>
    <lineage>
        <taxon>Eukaryota</taxon>
        <taxon>Viridiplantae</taxon>
        <taxon>Chlorophyta</taxon>
        <taxon>core chlorophytes</taxon>
        <taxon>Trebouxiophyceae</taxon>
        <taxon>Chlorellales</taxon>
        <taxon>Chlorellaceae</taxon>
        <taxon>Chlorella clade</taxon>
        <taxon>Chlorella</taxon>
    </lineage>
</organism>
<dbReference type="Proteomes" id="UP001205105">
    <property type="component" value="Unassembled WGS sequence"/>
</dbReference>
<gene>
    <name evidence="1" type="ORF">COHA_000270</name>
</gene>
<proteinExistence type="predicted"/>
<evidence type="ECO:0000313" key="1">
    <source>
        <dbReference type="EMBL" id="KAI7846200.1"/>
    </source>
</evidence>
<keyword evidence="2" id="KW-1185">Reference proteome</keyword>
<accession>A0AAD5H9M4</accession>
<protein>
    <submittedName>
        <fullName evidence="1">Uncharacterized protein</fullName>
    </submittedName>
</protein>
<sequence length="150" mass="16098">MALALRTPAGLLTASNRAALPRRARSAALTCRAVATGPARPAAPKDNLDALIAEAIVHPPEQHASNFSDGVPLFAGPDVEARLVALRALLDYASHDLEKAGPPPALQLAMRQLEMRIVEKLEKRVSAAHELGQLQKLVEASRYVEDEARD</sequence>